<feature type="region of interest" description="Disordered" evidence="1">
    <location>
        <begin position="130"/>
        <end position="154"/>
    </location>
</feature>
<organism evidence="2 3">
    <name type="scientific">Leptospirillum ferrodiazotrophum</name>
    <dbReference type="NCBI Taxonomy" id="412449"/>
    <lineage>
        <taxon>Bacteria</taxon>
        <taxon>Pseudomonadati</taxon>
        <taxon>Nitrospirota</taxon>
        <taxon>Nitrospiria</taxon>
        <taxon>Nitrospirales</taxon>
        <taxon>Nitrospiraceae</taxon>
        <taxon>Leptospirillum</taxon>
    </lineage>
</organism>
<dbReference type="AlphaFoldDB" id="C6HWK7"/>
<evidence type="ECO:0000313" key="3">
    <source>
        <dbReference type="Proteomes" id="UP000009374"/>
    </source>
</evidence>
<dbReference type="Proteomes" id="UP000009374">
    <property type="component" value="Unassembled WGS sequence"/>
</dbReference>
<dbReference type="EMBL" id="GG693870">
    <property type="protein sequence ID" value="EES52983.1"/>
    <property type="molecule type" value="Genomic_DNA"/>
</dbReference>
<keyword evidence="3" id="KW-1185">Reference proteome</keyword>
<gene>
    <name evidence="2" type="ORF">UBAL3_80630040</name>
</gene>
<protein>
    <submittedName>
        <fullName evidence="2">Uncharacterized protein</fullName>
    </submittedName>
</protein>
<feature type="compositionally biased region" description="Pro residues" evidence="1">
    <location>
        <begin position="136"/>
        <end position="152"/>
    </location>
</feature>
<evidence type="ECO:0000313" key="2">
    <source>
        <dbReference type="EMBL" id="EES52983.1"/>
    </source>
</evidence>
<accession>C6HWK7</accession>
<name>C6HWK7_9BACT</name>
<proteinExistence type="predicted"/>
<reference evidence="2 3" key="1">
    <citation type="journal article" date="2009" name="Appl. Environ. Microbiol.">
        <title>Community genomic and proteomic analyses of chemoautotrophic iron-oxidizing "Leptospirillum rubarum" (Group II) and "Leptospirillum ferrodiazotrophum" (Group III) bacteria in acid mine drainage biofilms.</title>
        <authorList>
            <person name="Goltsman D.S."/>
            <person name="Denef V.J."/>
            <person name="Singer S.W."/>
            <person name="VerBerkmoes N.C."/>
            <person name="Lefsrud M."/>
            <person name="Mueller R.S."/>
            <person name="Dick G.J."/>
            <person name="Sun C.L."/>
            <person name="Wheeler K.E."/>
            <person name="Zemla A."/>
            <person name="Baker B.J."/>
            <person name="Hauser L."/>
            <person name="Land M."/>
            <person name="Shah M.B."/>
            <person name="Thelen M.P."/>
            <person name="Hettich R.L."/>
            <person name="Banfield J.F."/>
        </authorList>
    </citation>
    <scope>NUCLEOTIDE SEQUENCE [LARGE SCALE GENOMIC DNA]</scope>
</reference>
<sequence>MDPVGQSRPTSLPDPGARPIEFLLRLLDLSRGASAGASVLASFPPAILERALTSEGAGPLRFLPIPPPLARSLERVLSSPDPSKGGPRIHVSVTRHDDSLEWTFTGKESIAQFRSDLLRSRTEGVALLALETPSSPSSPSPSTPGGIPPSRPEPWFLGKVDTMAGEPEEGARVFGAGSLRLGGGAGGARGAGPVVVWPAFVPGQTVEFSVRWVAPDELEEKALPSPQTTGREIVFTLDIPWVEPGGEGGEAGKSVRLLGRFHPKGSIEISSSTIPDSFRRHLLSRREILEESLRIFPGVTLGLHLGGQNGGGEA</sequence>
<evidence type="ECO:0000256" key="1">
    <source>
        <dbReference type="SAM" id="MobiDB-lite"/>
    </source>
</evidence>